<name>A0A2G8LDU0_STIJA</name>
<comment type="caution">
    <text evidence="3">The sequence shown here is derived from an EMBL/GenBank/DDBJ whole genome shotgun (WGS) entry which is preliminary data.</text>
</comment>
<dbReference type="GO" id="GO:0019722">
    <property type="term" value="P:calcium-mediated signaling"/>
    <property type="evidence" value="ECO:0007669"/>
    <property type="project" value="InterPro"/>
</dbReference>
<dbReference type="GO" id="GO:0003676">
    <property type="term" value="F:nucleic acid binding"/>
    <property type="evidence" value="ECO:0007669"/>
    <property type="project" value="InterPro"/>
</dbReference>
<dbReference type="InterPro" id="IPR012677">
    <property type="entry name" value="Nucleotide-bd_a/b_plait_sf"/>
</dbReference>
<dbReference type="PANTHER" id="PTHR10300:SF14">
    <property type="entry name" value="PROTEIN SARAH"/>
    <property type="match status" value="1"/>
</dbReference>
<organism evidence="3 4">
    <name type="scientific">Stichopus japonicus</name>
    <name type="common">Sea cucumber</name>
    <dbReference type="NCBI Taxonomy" id="307972"/>
    <lineage>
        <taxon>Eukaryota</taxon>
        <taxon>Metazoa</taxon>
        <taxon>Echinodermata</taxon>
        <taxon>Eleutherozoa</taxon>
        <taxon>Echinozoa</taxon>
        <taxon>Holothuroidea</taxon>
        <taxon>Aspidochirotacea</taxon>
        <taxon>Aspidochirotida</taxon>
        <taxon>Stichopodidae</taxon>
        <taxon>Apostichopus</taxon>
    </lineage>
</organism>
<dbReference type="Gene3D" id="3.30.70.330">
    <property type="match status" value="1"/>
</dbReference>
<dbReference type="STRING" id="307972.A0A2G8LDU0"/>
<feature type="region of interest" description="Disordered" evidence="2">
    <location>
        <begin position="1"/>
        <end position="20"/>
    </location>
</feature>
<comment type="similarity">
    <text evidence="1">Belongs to the RCAN family.</text>
</comment>
<dbReference type="InterPro" id="IPR035979">
    <property type="entry name" value="RBD_domain_sf"/>
</dbReference>
<dbReference type="AlphaFoldDB" id="A0A2G8LDU0"/>
<accession>A0A2G8LDU0</accession>
<dbReference type="PANTHER" id="PTHR10300">
    <property type="entry name" value="CALCIPRESSIN"/>
    <property type="match status" value="1"/>
</dbReference>
<dbReference type="GO" id="GO:0005737">
    <property type="term" value="C:cytoplasm"/>
    <property type="evidence" value="ECO:0007669"/>
    <property type="project" value="TreeGrafter"/>
</dbReference>
<dbReference type="OrthoDB" id="17212at2759"/>
<dbReference type="Proteomes" id="UP000230750">
    <property type="component" value="Unassembled WGS sequence"/>
</dbReference>
<proteinExistence type="inferred from homology"/>
<dbReference type="GO" id="GO:0005634">
    <property type="term" value="C:nucleus"/>
    <property type="evidence" value="ECO:0007669"/>
    <property type="project" value="TreeGrafter"/>
</dbReference>
<protein>
    <submittedName>
        <fullName evidence="3">Calcipressin-3</fullName>
    </submittedName>
</protein>
<gene>
    <name evidence="3" type="ORF">BSL78_04632</name>
</gene>
<evidence type="ECO:0000313" key="4">
    <source>
        <dbReference type="Proteomes" id="UP000230750"/>
    </source>
</evidence>
<dbReference type="CDD" id="cd12434">
    <property type="entry name" value="RRM_RCAN_like"/>
    <property type="match status" value="1"/>
</dbReference>
<evidence type="ECO:0000313" key="3">
    <source>
        <dbReference type="EMBL" id="PIK58411.1"/>
    </source>
</evidence>
<dbReference type="SUPFAM" id="SSF54928">
    <property type="entry name" value="RNA-binding domain, RBD"/>
    <property type="match status" value="1"/>
</dbReference>
<evidence type="ECO:0000256" key="1">
    <source>
        <dbReference type="ARBA" id="ARBA00008209"/>
    </source>
</evidence>
<keyword evidence="4" id="KW-1185">Reference proteome</keyword>
<dbReference type="InterPro" id="IPR006931">
    <property type="entry name" value="Calcipressin"/>
</dbReference>
<dbReference type="EMBL" id="MRZV01000113">
    <property type="protein sequence ID" value="PIK58411.1"/>
    <property type="molecule type" value="Genomic_DNA"/>
</dbReference>
<reference evidence="3 4" key="1">
    <citation type="journal article" date="2017" name="PLoS Biol.">
        <title>The sea cucumber genome provides insights into morphological evolution and visceral regeneration.</title>
        <authorList>
            <person name="Zhang X."/>
            <person name="Sun L."/>
            <person name="Yuan J."/>
            <person name="Sun Y."/>
            <person name="Gao Y."/>
            <person name="Zhang L."/>
            <person name="Li S."/>
            <person name="Dai H."/>
            <person name="Hamel J.F."/>
            <person name="Liu C."/>
            <person name="Yu Y."/>
            <person name="Liu S."/>
            <person name="Lin W."/>
            <person name="Guo K."/>
            <person name="Jin S."/>
            <person name="Xu P."/>
            <person name="Storey K.B."/>
            <person name="Huan P."/>
            <person name="Zhang T."/>
            <person name="Zhou Y."/>
            <person name="Zhang J."/>
            <person name="Lin C."/>
            <person name="Li X."/>
            <person name="Xing L."/>
            <person name="Huo D."/>
            <person name="Sun M."/>
            <person name="Wang L."/>
            <person name="Mercier A."/>
            <person name="Li F."/>
            <person name="Yang H."/>
            <person name="Xiang J."/>
        </authorList>
    </citation>
    <scope>NUCLEOTIDE SEQUENCE [LARGE SCALE GENOMIC DNA]</scope>
    <source>
        <strain evidence="3">Shaxun</strain>
        <tissue evidence="3">Muscle</tissue>
    </source>
</reference>
<dbReference type="GO" id="GO:0008597">
    <property type="term" value="F:calcium-dependent protein serine/threonine phosphatase regulator activity"/>
    <property type="evidence" value="ECO:0007669"/>
    <property type="project" value="TreeGrafter"/>
</dbReference>
<evidence type="ECO:0000256" key="2">
    <source>
        <dbReference type="SAM" id="MobiDB-lite"/>
    </source>
</evidence>
<dbReference type="Pfam" id="PF04847">
    <property type="entry name" value="Calcipressin"/>
    <property type="match status" value="1"/>
</dbReference>
<sequence>MDTEDKDSDRNGLNGSETKRTKTHIMEDMIDYSVIPPTLVATNVPNEVYFNEDEKLWFEAQFKKLGGPVTFQYFKSFHRVRINYQSGEESLAAKIAMDKRQMCGQEIGVYFIQGHKIWSHPKPDRQFLLSPPASPPVGWAPKKESEPVINYELLSALATLSPGESHELHPGDAGKPKIIVHTCENQEQDGPKLKIAHTKRPIA</sequence>